<organism evidence="8 9">
    <name type="scientific">Gopherus agassizii</name>
    <name type="common">Agassiz's desert tortoise</name>
    <dbReference type="NCBI Taxonomy" id="38772"/>
    <lineage>
        <taxon>Eukaryota</taxon>
        <taxon>Metazoa</taxon>
        <taxon>Chordata</taxon>
        <taxon>Craniata</taxon>
        <taxon>Vertebrata</taxon>
        <taxon>Euteleostomi</taxon>
        <taxon>Archelosauria</taxon>
        <taxon>Testudinata</taxon>
        <taxon>Testudines</taxon>
        <taxon>Cryptodira</taxon>
        <taxon>Durocryptodira</taxon>
        <taxon>Testudinoidea</taxon>
        <taxon>Testudinidae</taxon>
        <taxon>Gopherus</taxon>
    </lineage>
</organism>
<dbReference type="GO" id="GO:0000981">
    <property type="term" value="F:DNA-binding transcription factor activity, RNA polymerase II-specific"/>
    <property type="evidence" value="ECO:0007669"/>
    <property type="project" value="TreeGrafter"/>
</dbReference>
<keyword evidence="9" id="KW-1185">Reference proteome</keyword>
<feature type="domain" description="C2H2-type" evidence="7">
    <location>
        <begin position="7"/>
        <end position="25"/>
    </location>
</feature>
<keyword evidence="1" id="KW-0479">Metal-binding</keyword>
<dbReference type="PROSITE" id="PS50157">
    <property type="entry name" value="ZINC_FINGER_C2H2_2"/>
    <property type="match status" value="4"/>
</dbReference>
<evidence type="ECO:0000256" key="5">
    <source>
        <dbReference type="PROSITE-ProRule" id="PRU00042"/>
    </source>
</evidence>
<accession>A0A452GSM5</accession>
<dbReference type="PANTHER" id="PTHR23235:SF178">
    <property type="entry name" value="C2H2-TYPE DOMAIN-CONTAINING PROTEIN-RELATED"/>
    <property type="match status" value="1"/>
</dbReference>
<feature type="domain" description="C2H2-type" evidence="7">
    <location>
        <begin position="85"/>
        <end position="112"/>
    </location>
</feature>
<evidence type="ECO:0000256" key="2">
    <source>
        <dbReference type="ARBA" id="ARBA00022737"/>
    </source>
</evidence>
<dbReference type="FunFam" id="3.30.160.60:FF:002343">
    <property type="entry name" value="Zinc finger protein 33A"/>
    <property type="match status" value="2"/>
</dbReference>
<reference evidence="8" key="3">
    <citation type="submission" date="2025-09" db="UniProtKB">
        <authorList>
            <consortium name="Ensembl"/>
        </authorList>
    </citation>
    <scope>IDENTIFICATION</scope>
</reference>
<keyword evidence="2" id="KW-0677">Repeat</keyword>
<sequence length="159" mass="17470">LGSCTGFMRRSILNGHWRTHTGERPNACRECGKGFTQRSSALIQHHRTHTGETPHRCGDCGKGFGDRSSSALTQHVRIHTGERPYVCPLCGRGFSQGSALAQHQRTHAKERGLSDIPTASRLYRDPFIRPGDVEEGQQGCPWGHGAPSQAERETAVIES</sequence>
<dbReference type="PROSITE" id="PS00028">
    <property type="entry name" value="ZINC_FINGER_C2H2_1"/>
    <property type="match status" value="1"/>
</dbReference>
<evidence type="ECO:0000256" key="6">
    <source>
        <dbReference type="SAM" id="MobiDB-lite"/>
    </source>
</evidence>
<evidence type="ECO:0000256" key="3">
    <source>
        <dbReference type="ARBA" id="ARBA00022771"/>
    </source>
</evidence>
<dbReference type="Proteomes" id="UP000291020">
    <property type="component" value="Unassembled WGS sequence"/>
</dbReference>
<evidence type="ECO:0000313" key="9">
    <source>
        <dbReference type="Proteomes" id="UP000291020"/>
    </source>
</evidence>
<feature type="domain" description="C2H2-type" evidence="7">
    <location>
        <begin position="26"/>
        <end position="54"/>
    </location>
</feature>
<reference evidence="8" key="2">
    <citation type="submission" date="2025-08" db="UniProtKB">
        <authorList>
            <consortium name="Ensembl"/>
        </authorList>
    </citation>
    <scope>IDENTIFICATION</scope>
</reference>
<proteinExistence type="predicted"/>
<keyword evidence="4" id="KW-0862">Zinc</keyword>
<dbReference type="Pfam" id="PF00096">
    <property type="entry name" value="zf-C2H2"/>
    <property type="match status" value="1"/>
</dbReference>
<dbReference type="SUPFAM" id="SSF57667">
    <property type="entry name" value="beta-beta-alpha zinc fingers"/>
    <property type="match status" value="2"/>
</dbReference>
<dbReference type="SMART" id="SM00355">
    <property type="entry name" value="ZnF_C2H2"/>
    <property type="match status" value="3"/>
</dbReference>
<feature type="compositionally biased region" description="Basic and acidic residues" evidence="6">
    <location>
        <begin position="150"/>
        <end position="159"/>
    </location>
</feature>
<keyword evidence="3 5" id="KW-0863">Zinc-finger</keyword>
<dbReference type="InterPro" id="IPR013087">
    <property type="entry name" value="Znf_C2H2_type"/>
</dbReference>
<feature type="region of interest" description="Disordered" evidence="6">
    <location>
        <begin position="133"/>
        <end position="159"/>
    </location>
</feature>
<evidence type="ECO:0000256" key="1">
    <source>
        <dbReference type="ARBA" id="ARBA00022723"/>
    </source>
</evidence>
<dbReference type="AlphaFoldDB" id="A0A452GSM5"/>
<evidence type="ECO:0000313" key="8">
    <source>
        <dbReference type="Ensembl" id="ENSGAGP00000004988.1"/>
    </source>
</evidence>
<dbReference type="Gene3D" id="3.30.160.60">
    <property type="entry name" value="Classic Zinc Finger"/>
    <property type="match status" value="4"/>
</dbReference>
<feature type="domain" description="C2H2-type" evidence="7">
    <location>
        <begin position="55"/>
        <end position="84"/>
    </location>
</feature>
<dbReference type="PANTHER" id="PTHR23235">
    <property type="entry name" value="KRUEPPEL-LIKE TRANSCRIPTION FACTOR"/>
    <property type="match status" value="1"/>
</dbReference>
<dbReference type="GO" id="GO:0000978">
    <property type="term" value="F:RNA polymerase II cis-regulatory region sequence-specific DNA binding"/>
    <property type="evidence" value="ECO:0007669"/>
    <property type="project" value="TreeGrafter"/>
</dbReference>
<protein>
    <recommendedName>
        <fullName evidence="7">C2H2-type domain-containing protein</fullName>
    </recommendedName>
</protein>
<dbReference type="FunFam" id="3.30.160.60:FF:000016">
    <property type="entry name" value="zinc finger protein 37 homolog"/>
    <property type="match status" value="1"/>
</dbReference>
<name>A0A452GSM5_9SAUR</name>
<evidence type="ECO:0000259" key="7">
    <source>
        <dbReference type="PROSITE" id="PS50157"/>
    </source>
</evidence>
<dbReference type="Ensembl" id="ENSGAGT00000005826.1">
    <property type="protein sequence ID" value="ENSGAGP00000004988.1"/>
    <property type="gene ID" value="ENSGAGG00000004069.1"/>
</dbReference>
<dbReference type="GO" id="GO:0008270">
    <property type="term" value="F:zinc ion binding"/>
    <property type="evidence" value="ECO:0007669"/>
    <property type="project" value="UniProtKB-KW"/>
</dbReference>
<dbReference type="InterPro" id="IPR036236">
    <property type="entry name" value="Znf_C2H2_sf"/>
</dbReference>
<evidence type="ECO:0000256" key="4">
    <source>
        <dbReference type="ARBA" id="ARBA00022833"/>
    </source>
</evidence>
<reference evidence="9" key="1">
    <citation type="journal article" date="2017" name="PLoS ONE">
        <title>The Agassiz's desert tortoise genome provides a resource for the conservation of a threatened species.</title>
        <authorList>
            <person name="Tollis M."/>
            <person name="DeNardo D.F."/>
            <person name="Cornelius J.A."/>
            <person name="Dolby G.A."/>
            <person name="Edwards T."/>
            <person name="Henen B.T."/>
            <person name="Karl A.E."/>
            <person name="Murphy R.W."/>
            <person name="Kusumi K."/>
        </authorList>
    </citation>
    <scope>NUCLEOTIDE SEQUENCE [LARGE SCALE GENOMIC DNA]</scope>
</reference>